<comment type="function">
    <text evidence="11">Plays a role in repairing double-strand DNA breaks, probably involving stabilizing or processing branched DNA or blocked replication forks.</text>
</comment>
<keyword evidence="6 13" id="KW-0862">Zinc</keyword>
<keyword evidence="16" id="KW-1185">Reference proteome</keyword>
<dbReference type="Pfam" id="PF13541">
    <property type="entry name" value="ChlI"/>
    <property type="match status" value="1"/>
</dbReference>
<dbReference type="InterPro" id="IPR027417">
    <property type="entry name" value="P-loop_NTPase"/>
</dbReference>
<evidence type="ECO:0000256" key="1">
    <source>
        <dbReference type="ARBA" id="ARBA00022723"/>
    </source>
</evidence>
<keyword evidence="4 13" id="KW-0863">Zinc-finger</keyword>
<evidence type="ECO:0000256" key="4">
    <source>
        <dbReference type="ARBA" id="ARBA00022771"/>
    </source>
</evidence>
<keyword evidence="2 11" id="KW-0547">Nucleotide-binding</keyword>
<dbReference type="InterPro" id="IPR003593">
    <property type="entry name" value="AAA+_ATPase"/>
</dbReference>
<dbReference type="GO" id="GO:0005829">
    <property type="term" value="C:cytosol"/>
    <property type="evidence" value="ECO:0007669"/>
    <property type="project" value="TreeGrafter"/>
</dbReference>
<evidence type="ECO:0000256" key="3">
    <source>
        <dbReference type="ARBA" id="ARBA00022763"/>
    </source>
</evidence>
<dbReference type="FunFam" id="3.40.50.300:FF:000050">
    <property type="entry name" value="DNA repair protein RadA"/>
    <property type="match status" value="1"/>
</dbReference>
<dbReference type="PROSITE" id="PS50162">
    <property type="entry name" value="RECA_2"/>
    <property type="match status" value="1"/>
</dbReference>
<evidence type="ECO:0000259" key="14">
    <source>
        <dbReference type="PROSITE" id="PS50162"/>
    </source>
</evidence>
<dbReference type="Pfam" id="PF13481">
    <property type="entry name" value="AAA_25"/>
    <property type="match status" value="1"/>
</dbReference>
<dbReference type="InterPro" id="IPR041166">
    <property type="entry name" value="Rubredoxin_2"/>
</dbReference>
<feature type="short sequence motif" description="RadA KNRFG motif" evidence="11">
    <location>
        <begin position="253"/>
        <end position="257"/>
    </location>
</feature>
<evidence type="ECO:0000256" key="8">
    <source>
        <dbReference type="ARBA" id="ARBA00023016"/>
    </source>
</evidence>
<feature type="region of interest" description="Lon-protease-like" evidence="11">
    <location>
        <begin position="352"/>
        <end position="455"/>
    </location>
</feature>
<keyword evidence="9 11" id="KW-0238">DNA-binding</keyword>
<dbReference type="CDD" id="cd01121">
    <property type="entry name" value="RadA_SMS_N"/>
    <property type="match status" value="1"/>
</dbReference>
<evidence type="ECO:0000256" key="2">
    <source>
        <dbReference type="ARBA" id="ARBA00022741"/>
    </source>
</evidence>
<evidence type="ECO:0000256" key="9">
    <source>
        <dbReference type="ARBA" id="ARBA00023125"/>
    </source>
</evidence>
<evidence type="ECO:0000256" key="12">
    <source>
        <dbReference type="NCBIfam" id="TIGR00416"/>
    </source>
</evidence>
<evidence type="ECO:0000256" key="13">
    <source>
        <dbReference type="RuleBase" id="RU003555"/>
    </source>
</evidence>
<keyword evidence="7 11" id="KW-0067">ATP-binding</keyword>
<protein>
    <recommendedName>
        <fullName evidence="11 12">DNA repair protein RadA</fullName>
    </recommendedName>
</protein>
<comment type="function">
    <text evidence="13">DNA-dependent ATPase involved in processing of recombination intermediates, plays a role in repairing DNA breaks. Stimulates the branch migration of RecA-mediated strand transfer reactions, allowing the 3' invading strand to extend heteroduplex DNA faster. Binds ssDNA in the presence of ADP but not other nucleotides, has ATPase activity that is stimulated by ssDNA and various branched DNA structures, but inhibited by SSB. Does not have RecA's homology-searching function.</text>
</comment>
<evidence type="ECO:0000256" key="5">
    <source>
        <dbReference type="ARBA" id="ARBA00022801"/>
    </source>
</evidence>
<accession>A0A2U2MX31</accession>
<dbReference type="GO" id="GO:0016787">
    <property type="term" value="F:hydrolase activity"/>
    <property type="evidence" value="ECO:0007669"/>
    <property type="project" value="UniProtKB-KW"/>
</dbReference>
<organism evidence="15 16">
    <name type="scientific">Sediminicurvatus halobius</name>
    <dbReference type="NCBI Taxonomy" id="2182432"/>
    <lineage>
        <taxon>Bacteria</taxon>
        <taxon>Pseudomonadati</taxon>
        <taxon>Pseudomonadota</taxon>
        <taxon>Gammaproteobacteria</taxon>
        <taxon>Chromatiales</taxon>
        <taxon>Ectothiorhodospiraceae</taxon>
        <taxon>Sediminicurvatus</taxon>
    </lineage>
</organism>
<keyword evidence="5" id="KW-0378">Hydrolase</keyword>
<dbReference type="InterPro" id="IPR004504">
    <property type="entry name" value="DNA_repair_RadA"/>
</dbReference>
<dbReference type="SUPFAM" id="SSF54211">
    <property type="entry name" value="Ribosomal protein S5 domain 2-like"/>
    <property type="match status" value="1"/>
</dbReference>
<keyword evidence="3 11" id="KW-0227">DNA damage</keyword>
<dbReference type="InterPro" id="IPR020588">
    <property type="entry name" value="RecA_ATP-bd"/>
</dbReference>
<comment type="domain">
    <text evidence="11">The middle region has homology to RecA with ATPase motifs including the RadA KNRFG motif, while the C-terminus is homologous to Lon protease.</text>
</comment>
<gene>
    <name evidence="11" type="primary">radA</name>
    <name evidence="15" type="ORF">DEM34_16435</name>
</gene>
<dbReference type="Gene3D" id="3.30.230.10">
    <property type="match status" value="1"/>
</dbReference>
<comment type="caution">
    <text evidence="15">The sequence shown here is derived from an EMBL/GenBank/DDBJ whole genome shotgun (WGS) entry which is preliminary data.</text>
</comment>
<dbReference type="Proteomes" id="UP000245474">
    <property type="component" value="Unassembled WGS sequence"/>
</dbReference>
<dbReference type="HAMAP" id="MF_01498">
    <property type="entry name" value="RadA_bact"/>
    <property type="match status" value="1"/>
</dbReference>
<dbReference type="InterPro" id="IPR014721">
    <property type="entry name" value="Ribsml_uS5_D2-typ_fold_subgr"/>
</dbReference>
<dbReference type="InterPro" id="IPR020568">
    <property type="entry name" value="Ribosomal_Su5_D2-typ_SF"/>
</dbReference>
<dbReference type="AlphaFoldDB" id="A0A2U2MX31"/>
<evidence type="ECO:0000256" key="11">
    <source>
        <dbReference type="HAMAP-Rule" id="MF_01498"/>
    </source>
</evidence>
<name>A0A2U2MX31_9GAMM</name>
<reference evidence="15 16" key="1">
    <citation type="submission" date="2018-05" db="EMBL/GenBank/DDBJ databases">
        <title>Spiribacter halobius sp. nov., a moderately halophilic bacterium isolated from marine solar saltern.</title>
        <authorList>
            <person name="Zheng W.-S."/>
            <person name="Lu D.-C."/>
            <person name="Du Z.-J."/>
        </authorList>
    </citation>
    <scope>NUCLEOTIDE SEQUENCE [LARGE SCALE GENOMIC DNA]</scope>
    <source>
        <strain evidence="15 16">E85</strain>
    </source>
</reference>
<evidence type="ECO:0000256" key="10">
    <source>
        <dbReference type="ARBA" id="ARBA00023204"/>
    </source>
</evidence>
<dbReference type="GO" id="GO:0140664">
    <property type="term" value="F:ATP-dependent DNA damage sensor activity"/>
    <property type="evidence" value="ECO:0007669"/>
    <property type="project" value="InterPro"/>
</dbReference>
<keyword evidence="10 11" id="KW-0234">DNA repair</keyword>
<evidence type="ECO:0000256" key="6">
    <source>
        <dbReference type="ARBA" id="ARBA00022833"/>
    </source>
</evidence>
<dbReference type="NCBIfam" id="TIGR00416">
    <property type="entry name" value="sms"/>
    <property type="match status" value="1"/>
</dbReference>
<dbReference type="SUPFAM" id="SSF52540">
    <property type="entry name" value="P-loop containing nucleoside triphosphate hydrolases"/>
    <property type="match status" value="1"/>
</dbReference>
<dbReference type="GO" id="GO:0008270">
    <property type="term" value="F:zinc ion binding"/>
    <property type="evidence" value="ECO:0007669"/>
    <property type="project" value="UniProtKB-KW"/>
</dbReference>
<dbReference type="PRINTS" id="PR01874">
    <property type="entry name" value="DNAREPAIRADA"/>
</dbReference>
<dbReference type="RefSeq" id="WP_109679925.1">
    <property type="nucleotide sequence ID" value="NZ_CP086615.1"/>
</dbReference>
<dbReference type="PANTHER" id="PTHR32472:SF10">
    <property type="entry name" value="DNA REPAIR PROTEIN RADA-LIKE PROTEIN"/>
    <property type="match status" value="1"/>
</dbReference>
<keyword evidence="1 11" id="KW-0479">Metal-binding</keyword>
<evidence type="ECO:0000313" key="15">
    <source>
        <dbReference type="EMBL" id="PWG61423.1"/>
    </source>
</evidence>
<feature type="domain" description="RecA family profile 1" evidence="14">
    <location>
        <begin position="68"/>
        <end position="216"/>
    </location>
</feature>
<dbReference type="GO" id="GO:0000725">
    <property type="term" value="P:recombinational repair"/>
    <property type="evidence" value="ECO:0007669"/>
    <property type="project" value="UniProtKB-UniRule"/>
</dbReference>
<dbReference type="EMBL" id="QFFI01000035">
    <property type="protein sequence ID" value="PWG61423.1"/>
    <property type="molecule type" value="Genomic_DNA"/>
</dbReference>
<dbReference type="OrthoDB" id="9803906at2"/>
<dbReference type="Gene3D" id="3.40.50.300">
    <property type="entry name" value="P-loop containing nucleotide triphosphate hydrolases"/>
    <property type="match status" value="1"/>
</dbReference>
<sequence length="455" mass="48177">MAPKAARTVFVCQECGGRSPKWAGQCPDCGAWNTLEETVATPERPAAARGQYAGDTGVRRLSEVPRDEESRFGTGIGEFDRVLGGGLVPGGVVLLGGDPGIGKSTLLLEAVARLAAGHGALYVTGEESLRQVGLRAGRLGLSGDGLQLLAETRVEAILDTAAREAPEVLVVDSIQTVHSEALGSAPGAVAQVRESAAQLVRFAKRTGTVLFLVGHVTKDGQLAGPRVLEHMVDTVLYFESDSGSRYRLLRAVKNRFGAANELGVFAMLETGLKEVKNPSAIFLSRHEKPVPGSAILVTREGTRPLLLEVQALVAESPLSNPRRVAVGLDGNRLAMLLAVLHRHAGISTFGEDVFLNVVGGVRVGETASDLPALLAVLSSLRDRPIPQDWVTFGEVGLAGEIRPVPNGPERLAEAARHGFRHALVPRKNRPPRGEAPKGLEIIAVERLDEAVEALS</sequence>
<comment type="similarity">
    <text evidence="11 13">Belongs to the RecA family. RadA subfamily.</text>
</comment>
<dbReference type="GO" id="GO:0003684">
    <property type="term" value="F:damaged DNA binding"/>
    <property type="evidence" value="ECO:0007669"/>
    <property type="project" value="InterPro"/>
</dbReference>
<proteinExistence type="inferred from homology"/>
<dbReference type="Pfam" id="PF18073">
    <property type="entry name" value="Zn_ribbon_LapB"/>
    <property type="match status" value="1"/>
</dbReference>
<dbReference type="SMART" id="SM00382">
    <property type="entry name" value="AAA"/>
    <property type="match status" value="1"/>
</dbReference>
<evidence type="ECO:0000313" key="16">
    <source>
        <dbReference type="Proteomes" id="UP000245474"/>
    </source>
</evidence>
<keyword evidence="8 11" id="KW-0346">Stress response</keyword>
<feature type="binding site" evidence="11">
    <location>
        <begin position="97"/>
        <end position="104"/>
    </location>
    <ligand>
        <name>ATP</name>
        <dbReference type="ChEBI" id="CHEBI:30616"/>
    </ligand>
</feature>
<dbReference type="GO" id="GO:0005524">
    <property type="term" value="F:ATP binding"/>
    <property type="evidence" value="ECO:0007669"/>
    <property type="project" value="UniProtKB-UniRule"/>
</dbReference>
<dbReference type="PANTHER" id="PTHR32472">
    <property type="entry name" value="DNA REPAIR PROTEIN RADA"/>
    <property type="match status" value="1"/>
</dbReference>
<evidence type="ECO:0000256" key="7">
    <source>
        <dbReference type="ARBA" id="ARBA00022840"/>
    </source>
</evidence>